<feature type="transmembrane region" description="Helical" evidence="1">
    <location>
        <begin position="187"/>
        <end position="204"/>
    </location>
</feature>
<feature type="transmembrane region" description="Helical" evidence="1">
    <location>
        <begin position="161"/>
        <end position="180"/>
    </location>
</feature>
<dbReference type="SUPFAM" id="SSF48317">
    <property type="entry name" value="Acid phosphatase/Vanadium-dependent haloperoxidase"/>
    <property type="match status" value="1"/>
</dbReference>
<dbReference type="CDD" id="cd03396">
    <property type="entry name" value="PAP2_like_6"/>
    <property type="match status" value="1"/>
</dbReference>
<dbReference type="EMBL" id="JBHSMR010000011">
    <property type="protein sequence ID" value="MFC5477955.1"/>
    <property type="molecule type" value="Genomic_DNA"/>
</dbReference>
<evidence type="ECO:0000259" key="2">
    <source>
        <dbReference type="Pfam" id="PF01569"/>
    </source>
</evidence>
<proteinExistence type="predicted"/>
<feature type="transmembrane region" description="Helical" evidence="1">
    <location>
        <begin position="216"/>
        <end position="234"/>
    </location>
</feature>
<feature type="transmembrane region" description="Helical" evidence="1">
    <location>
        <begin position="71"/>
        <end position="92"/>
    </location>
</feature>
<feature type="transmembrane region" description="Helical" evidence="1">
    <location>
        <begin position="12"/>
        <end position="34"/>
    </location>
</feature>
<dbReference type="InterPro" id="IPR000326">
    <property type="entry name" value="PAP2/HPO"/>
</dbReference>
<evidence type="ECO:0000313" key="4">
    <source>
        <dbReference type="Proteomes" id="UP001596101"/>
    </source>
</evidence>
<dbReference type="Pfam" id="PF01569">
    <property type="entry name" value="PAP2"/>
    <property type="match status" value="1"/>
</dbReference>
<feature type="transmembrane region" description="Helical" evidence="1">
    <location>
        <begin position="104"/>
        <end position="123"/>
    </location>
</feature>
<dbReference type="Proteomes" id="UP001596101">
    <property type="component" value="Unassembled WGS sequence"/>
</dbReference>
<dbReference type="InterPro" id="IPR036938">
    <property type="entry name" value="PAP2/HPO_sf"/>
</dbReference>
<name>A0ABW0MK30_9BURK</name>
<feature type="domain" description="Phosphatidic acid phosphatase type 2/haloperoxidase" evidence="2">
    <location>
        <begin position="109"/>
        <end position="235"/>
    </location>
</feature>
<reference evidence="4" key="1">
    <citation type="journal article" date="2019" name="Int. J. Syst. Evol. Microbiol.">
        <title>The Global Catalogue of Microorganisms (GCM) 10K type strain sequencing project: providing services to taxonomists for standard genome sequencing and annotation.</title>
        <authorList>
            <consortium name="The Broad Institute Genomics Platform"/>
            <consortium name="The Broad Institute Genome Sequencing Center for Infectious Disease"/>
            <person name="Wu L."/>
            <person name="Ma J."/>
        </authorList>
    </citation>
    <scope>NUCLEOTIDE SEQUENCE [LARGE SCALE GENOMIC DNA]</scope>
    <source>
        <strain evidence="4">CCUG 43111</strain>
    </source>
</reference>
<evidence type="ECO:0000313" key="3">
    <source>
        <dbReference type="EMBL" id="MFC5477955.1"/>
    </source>
</evidence>
<keyword evidence="1" id="KW-1133">Transmembrane helix</keyword>
<keyword evidence="1" id="KW-0812">Transmembrane</keyword>
<protein>
    <submittedName>
        <fullName evidence="3">Phosphatase PAP2 family protein</fullName>
    </submittedName>
</protein>
<keyword evidence="4" id="KW-1185">Reference proteome</keyword>
<comment type="caution">
    <text evidence="3">The sequence shown here is derived from an EMBL/GenBank/DDBJ whole genome shotgun (WGS) entry which is preliminary data.</text>
</comment>
<evidence type="ECO:0000256" key="1">
    <source>
        <dbReference type="SAM" id="Phobius"/>
    </source>
</evidence>
<dbReference type="Gene3D" id="1.20.144.10">
    <property type="entry name" value="Phosphatidic acid phosphatase type 2/haloperoxidase"/>
    <property type="match status" value="1"/>
</dbReference>
<dbReference type="RefSeq" id="WP_379752785.1">
    <property type="nucleotide sequence ID" value="NZ_JBHSMR010000011.1"/>
</dbReference>
<sequence length="257" mass="27813">MRAPIDSAPTLLGARQILFLCAGLFASALLILWIGRATDLDLVLADALYDAGAGTFPWRHAWLTETFNHTILKSILTLAAAWFIAAAAWDAFRPRAGRQALERLRLRVVGASALLVPLVISTLKQASVAHCPWDLARYGGTQPYLRLFDALPLGVQAGHCLPAGHASSALWLVSLCVYWLPGRPTAARQAALVALLLGGLVGWMQQLRGAHFLTHTLWSIWLACAVVLIVIVSLQRLPARRTASVPDYLAETVEDAG</sequence>
<keyword evidence="1" id="KW-0472">Membrane</keyword>
<organism evidence="3 4">
    <name type="scientific">Massilia suwonensis</name>
    <dbReference type="NCBI Taxonomy" id="648895"/>
    <lineage>
        <taxon>Bacteria</taxon>
        <taxon>Pseudomonadati</taxon>
        <taxon>Pseudomonadota</taxon>
        <taxon>Betaproteobacteria</taxon>
        <taxon>Burkholderiales</taxon>
        <taxon>Oxalobacteraceae</taxon>
        <taxon>Telluria group</taxon>
        <taxon>Massilia</taxon>
    </lineage>
</organism>
<accession>A0ABW0MK30</accession>
<gene>
    <name evidence="3" type="ORF">ACFPQ5_07140</name>
</gene>